<dbReference type="GO" id="GO:0071555">
    <property type="term" value="P:cell wall organization"/>
    <property type="evidence" value="ECO:0007669"/>
    <property type="project" value="UniProtKB-KW"/>
</dbReference>
<dbReference type="InterPro" id="IPR003770">
    <property type="entry name" value="MLTG-like"/>
</dbReference>
<keyword evidence="3 7" id="KW-1133">Transmembrane helix</keyword>
<comment type="function">
    <text evidence="7">Functions as a peptidoglycan terminase that cleaves nascent peptidoglycan strands endolytically to terminate their elongation.</text>
</comment>
<evidence type="ECO:0000256" key="2">
    <source>
        <dbReference type="ARBA" id="ARBA00022692"/>
    </source>
</evidence>
<name>A0A2M6WZY0_9BACT</name>
<dbReference type="AlphaFoldDB" id="A0A2M6WZY0"/>
<dbReference type="Gene3D" id="3.30.1490.480">
    <property type="entry name" value="Endolytic murein transglycosylase"/>
    <property type="match status" value="1"/>
</dbReference>
<evidence type="ECO:0000256" key="3">
    <source>
        <dbReference type="ARBA" id="ARBA00022989"/>
    </source>
</evidence>
<evidence type="ECO:0000313" key="9">
    <source>
        <dbReference type="Proteomes" id="UP000230731"/>
    </source>
</evidence>
<evidence type="ECO:0000313" key="8">
    <source>
        <dbReference type="EMBL" id="PIT98314.1"/>
    </source>
</evidence>
<keyword evidence="1 7" id="KW-1003">Cell membrane</keyword>
<dbReference type="Pfam" id="PF02618">
    <property type="entry name" value="YceG"/>
    <property type="match status" value="1"/>
</dbReference>
<dbReference type="HAMAP" id="MF_02065">
    <property type="entry name" value="MltG"/>
    <property type="match status" value="1"/>
</dbReference>
<dbReference type="Proteomes" id="UP000230731">
    <property type="component" value="Unassembled WGS sequence"/>
</dbReference>
<keyword evidence="2 7" id="KW-0812">Transmembrane</keyword>
<dbReference type="GO" id="GO:0005886">
    <property type="term" value="C:plasma membrane"/>
    <property type="evidence" value="ECO:0007669"/>
    <property type="project" value="UniProtKB-UniRule"/>
</dbReference>
<dbReference type="EMBL" id="PEZP01000016">
    <property type="protein sequence ID" value="PIT98314.1"/>
    <property type="molecule type" value="Genomic_DNA"/>
</dbReference>
<evidence type="ECO:0000256" key="6">
    <source>
        <dbReference type="ARBA" id="ARBA00023316"/>
    </source>
</evidence>
<dbReference type="EC" id="4.2.2.29" evidence="7"/>
<accession>A0A2M6WZY0</accession>
<keyword evidence="5 7" id="KW-0456">Lyase</keyword>
<gene>
    <name evidence="7" type="primary">mltG</name>
    <name evidence="8" type="ORF">COT71_01445</name>
</gene>
<dbReference type="PANTHER" id="PTHR30518">
    <property type="entry name" value="ENDOLYTIC MUREIN TRANSGLYCOSYLASE"/>
    <property type="match status" value="1"/>
</dbReference>
<evidence type="ECO:0000256" key="1">
    <source>
        <dbReference type="ARBA" id="ARBA00022475"/>
    </source>
</evidence>
<protein>
    <recommendedName>
        <fullName evidence="7">Endolytic murein transglycosylase</fullName>
        <ecNumber evidence="7">4.2.2.29</ecNumber>
    </recommendedName>
    <alternativeName>
        <fullName evidence="7">Peptidoglycan lytic transglycosylase</fullName>
    </alternativeName>
    <alternativeName>
        <fullName evidence="7">Peptidoglycan polymerization terminase</fullName>
    </alternativeName>
</protein>
<evidence type="ECO:0000256" key="5">
    <source>
        <dbReference type="ARBA" id="ARBA00023239"/>
    </source>
</evidence>
<evidence type="ECO:0000256" key="7">
    <source>
        <dbReference type="HAMAP-Rule" id="MF_02065"/>
    </source>
</evidence>
<comment type="similarity">
    <text evidence="7">Belongs to the transglycosylase MltG family.</text>
</comment>
<comment type="caution">
    <text evidence="8">The sequence shown here is derived from an EMBL/GenBank/DDBJ whole genome shotgun (WGS) entry which is preliminary data.</text>
</comment>
<dbReference type="CDD" id="cd08010">
    <property type="entry name" value="MltG_like"/>
    <property type="match status" value="1"/>
</dbReference>
<keyword evidence="6 7" id="KW-0961">Cell wall biogenesis/degradation</keyword>
<dbReference type="GO" id="GO:0009252">
    <property type="term" value="P:peptidoglycan biosynthetic process"/>
    <property type="evidence" value="ECO:0007669"/>
    <property type="project" value="UniProtKB-UniRule"/>
</dbReference>
<dbReference type="NCBIfam" id="TIGR00247">
    <property type="entry name" value="endolytic transglycosylase MltG"/>
    <property type="match status" value="1"/>
</dbReference>
<dbReference type="PANTHER" id="PTHR30518:SF2">
    <property type="entry name" value="ENDOLYTIC MUREIN TRANSGLYCOSYLASE"/>
    <property type="match status" value="1"/>
</dbReference>
<sequence length="333" mass="35886">MPRKAVIAAAIFICLTLAVTGRAVWGTSRLQQTGEFGIAPGRSADSVWQQLAAEGYTPTVWPWRYTGWRTGAAARLQSGTYKLTAGERVRDVIARFTGGDVTDTALSVTFPEGFTAEQIAARTAAAGIGTPESYVAAATVGQWQDEFPFLASVPAGQSLEGFLFPDTYRLAQDDMPADVIRRQLGVFQRRAVDSGLAAEAAARGRSLAEWVTMASIVEREVISESDMAVVAGILWQRLDDGVGLAADATVRYAVGKWDGPLTVQDLAADSPYNTRRYRGLPPGPISNPGLRALTAAARPQPSDFYYYLSALDGQTIFSATLEEHNANKVKYLQ</sequence>
<dbReference type="GO" id="GO:0008932">
    <property type="term" value="F:lytic endotransglycosylase activity"/>
    <property type="evidence" value="ECO:0007669"/>
    <property type="project" value="UniProtKB-UniRule"/>
</dbReference>
<evidence type="ECO:0000256" key="4">
    <source>
        <dbReference type="ARBA" id="ARBA00023136"/>
    </source>
</evidence>
<organism evidence="8 9">
    <name type="scientific">Candidatus Andersenbacteria bacterium CG10_big_fil_rev_8_21_14_0_10_54_11</name>
    <dbReference type="NCBI Taxonomy" id="1974485"/>
    <lineage>
        <taxon>Bacteria</taxon>
        <taxon>Candidatus Anderseniibacteriota</taxon>
    </lineage>
</organism>
<keyword evidence="4 7" id="KW-0472">Membrane</keyword>
<reference evidence="9" key="1">
    <citation type="submission" date="2017-09" db="EMBL/GenBank/DDBJ databases">
        <title>Depth-based differentiation of microbial function through sediment-hosted aquifers and enrichment of novel symbionts in the deep terrestrial subsurface.</title>
        <authorList>
            <person name="Probst A.J."/>
            <person name="Ladd B."/>
            <person name="Jarett J.K."/>
            <person name="Geller-Mcgrath D.E."/>
            <person name="Sieber C.M.K."/>
            <person name="Emerson J.B."/>
            <person name="Anantharaman K."/>
            <person name="Thomas B.C."/>
            <person name="Malmstrom R."/>
            <person name="Stieglmeier M."/>
            <person name="Klingl A."/>
            <person name="Woyke T."/>
            <person name="Ryan C.M."/>
            <person name="Banfield J.F."/>
        </authorList>
    </citation>
    <scope>NUCLEOTIDE SEQUENCE [LARGE SCALE GENOMIC DNA]</scope>
</reference>
<feature type="site" description="Important for catalytic activity" evidence="7">
    <location>
        <position position="220"/>
    </location>
</feature>
<proteinExistence type="inferred from homology"/>
<comment type="catalytic activity">
    <reaction evidence="7">
        <text>a peptidoglycan chain = a peptidoglycan chain with N-acetyl-1,6-anhydromuramyl-[peptide] at the reducing end + a peptidoglycan chain with N-acetylglucosamine at the non-reducing end.</text>
        <dbReference type="EC" id="4.2.2.29"/>
    </reaction>
</comment>